<evidence type="ECO:0000313" key="2">
    <source>
        <dbReference type="Proteomes" id="UP000249638"/>
    </source>
</evidence>
<organism evidence="1 2">
    <name type="scientific">Cupriavidus phytorum</name>
    <dbReference type="NCBI Taxonomy" id="3024399"/>
    <lineage>
        <taxon>Bacteria</taxon>
        <taxon>Pseudomonadati</taxon>
        <taxon>Pseudomonadota</taxon>
        <taxon>Betaproteobacteria</taxon>
        <taxon>Burkholderiales</taxon>
        <taxon>Burkholderiaceae</taxon>
        <taxon>Cupriavidus</taxon>
    </lineage>
</organism>
<name>A0A2W7P9G9_9BURK</name>
<gene>
    <name evidence="1" type="ORF">C7416_102193</name>
</gene>
<comment type="caution">
    <text evidence="1">The sequence shown here is derived from an EMBL/GenBank/DDBJ whole genome shotgun (WGS) entry which is preliminary data.</text>
</comment>
<keyword evidence="2" id="KW-1185">Reference proteome</keyword>
<accession>A0A2W7P9G9</accession>
<dbReference type="Proteomes" id="UP000249638">
    <property type="component" value="Unassembled WGS sequence"/>
</dbReference>
<proteinExistence type="predicted"/>
<reference evidence="1" key="1">
    <citation type="submission" date="2018-06" db="EMBL/GenBank/DDBJ databases">
        <title>Genomic Encyclopedia of Type Strains, Phase IV (KMG-V): Genome sequencing to study the core and pangenomes of soil and plant-associated prokaryotes.</title>
        <authorList>
            <person name="Whitman W."/>
        </authorList>
    </citation>
    <scope>NUCLEOTIDE SEQUENCE [LARGE SCALE GENOMIC DNA]</scope>
    <source>
        <strain evidence="1">MLR2-44</strain>
    </source>
</reference>
<dbReference type="AlphaFoldDB" id="A0A2W7P9G9"/>
<protein>
    <submittedName>
        <fullName evidence="1">Uncharacterized protein</fullName>
    </submittedName>
</protein>
<dbReference type="EMBL" id="QKZN01000002">
    <property type="protein sequence ID" value="PZX32033.1"/>
    <property type="molecule type" value="Genomic_DNA"/>
</dbReference>
<sequence length="63" mass="7279">MNDRLTPGGAYRMPSGRRAFYARYVAAQKAHKFVYEDDGTDIRHRVFHLTEKNLRLAVPEVGE</sequence>
<evidence type="ECO:0000313" key="1">
    <source>
        <dbReference type="EMBL" id="PZX32033.1"/>
    </source>
</evidence>